<dbReference type="EMBL" id="BDUD01000002">
    <property type="protein sequence ID" value="GBG23470.1"/>
    <property type="molecule type" value="Genomic_DNA"/>
</dbReference>
<dbReference type="InterPro" id="IPR047721">
    <property type="entry name" value="DrmB"/>
</dbReference>
<keyword evidence="3" id="KW-1185">Reference proteome</keyword>
<dbReference type="NCBIfam" id="NF038324">
    <property type="entry name" value="DrmB_fam"/>
    <property type="match status" value="1"/>
</dbReference>
<comment type="caution">
    <text evidence="2">The sequence shown here is derived from an EMBL/GenBank/DDBJ whole genome shotgun (WGS) entry which is preliminary data.</text>
</comment>
<dbReference type="RefSeq" id="WP_244919549.1">
    <property type="nucleotide sequence ID" value="NZ_BDUD01000002.1"/>
</dbReference>
<organism evidence="2 3">
    <name type="scientific">Nostoc commune NIES-4072</name>
    <dbReference type="NCBI Taxonomy" id="2005467"/>
    <lineage>
        <taxon>Bacteria</taxon>
        <taxon>Bacillati</taxon>
        <taxon>Cyanobacteriota</taxon>
        <taxon>Cyanophyceae</taxon>
        <taxon>Nostocales</taxon>
        <taxon>Nostocaceae</taxon>
        <taxon>Nostoc</taxon>
    </lineage>
</organism>
<name>A0A2R5FXM4_NOSCO</name>
<evidence type="ECO:0000313" key="3">
    <source>
        <dbReference type="Proteomes" id="UP000245124"/>
    </source>
</evidence>
<feature type="domain" description="MrfA-like Zn-binding" evidence="1">
    <location>
        <begin position="510"/>
        <end position="614"/>
    </location>
</feature>
<proteinExistence type="predicted"/>
<dbReference type="Pfam" id="PF09369">
    <property type="entry name" value="MZB"/>
    <property type="match status" value="1"/>
</dbReference>
<evidence type="ECO:0000313" key="2">
    <source>
        <dbReference type="EMBL" id="GBG23470.1"/>
    </source>
</evidence>
<protein>
    <recommendedName>
        <fullName evidence="1">MrfA-like Zn-binding domain-containing protein</fullName>
    </recommendedName>
</protein>
<gene>
    <name evidence="2" type="ORF">NIES4072_71820</name>
</gene>
<dbReference type="Proteomes" id="UP000245124">
    <property type="component" value="Unassembled WGS sequence"/>
</dbReference>
<evidence type="ECO:0000259" key="1">
    <source>
        <dbReference type="Pfam" id="PF09369"/>
    </source>
</evidence>
<reference evidence="2 3" key="1">
    <citation type="submission" date="2017-06" db="EMBL/GenBank/DDBJ databases">
        <title>Genome sequencing of cyanobaciteial culture collection at National Institute for Environmental Studies (NIES).</title>
        <authorList>
            <person name="Hirose Y."/>
            <person name="Shimura Y."/>
            <person name="Fujisawa T."/>
            <person name="Nakamura Y."/>
            <person name="Kawachi M."/>
        </authorList>
    </citation>
    <scope>NUCLEOTIDE SEQUENCE [LARGE SCALE GENOMIC DNA]</scope>
    <source>
        <strain evidence="2 3">NIES-4072</strain>
    </source>
</reference>
<dbReference type="InterPro" id="IPR018973">
    <property type="entry name" value="MZB"/>
</dbReference>
<dbReference type="AlphaFoldDB" id="A0A2R5FXM4"/>
<accession>A0A2R5FXM4</accession>
<sequence length="650" mass="73274">MPDAQCPMPNAQCPILNSQFPKMSQSNYKYRVGELRPSQILFSFGVGAVLDLPNLSVMVMGLEDWNTQHGVVELGEQRLLAAIRRELGQQVKKLLAPPIPAEDASSSSPFDEYARIGIPVAPFPGWMVCPRCRLLAPLYPYFQLKENSYRPDQTRYVHLNCPKSQKKDPTAIPSRFLVSCERGHLDDFPWLYFVHRSNTACKGPLRLEEYGVSGSPTDIVVKCNGCNRERRLSDAFGELGKKNMPLCRARHPHLRVFDDSCDEQMKTILLGASNSWFPITLSALSIPITSNQLEQLVNQNWTILGKASNFSALDAVLQAFFAMGQLQELSKYTTDKIWALVEQKQLQQQSNFDDESVRDLKTPEWQIFSAADPNLNTPDFQLRTVNPPSGYENYFSQVVLVERLREVRALIGFTRIQSPGDFIDSGEILTEHRVPLSRSKPKWVPASEVKGEGIFIQFKETTLHQWEQNQLLQDYERQAFDAHKKWCNVRSLDPDKVKFPGVRYILLHSFAHALMRQMALECGYNAASLKERIYSKRPEEEGGPMAGILIYTAAPDSEGTLGGLVSLGEPKILGYHIDQALEQMRLCASDPLCAEHTPFKGATSLHWAACHACLFSPETSCERGNKYLDRAVLIPTVLSADLAFFPEEKT</sequence>